<dbReference type="InterPro" id="IPR029044">
    <property type="entry name" value="Nucleotide-diphossugar_trans"/>
</dbReference>
<evidence type="ECO:0000256" key="1">
    <source>
        <dbReference type="SAM" id="MobiDB-lite"/>
    </source>
</evidence>
<dbReference type="RefSeq" id="XP_040724415.1">
    <property type="nucleotide sequence ID" value="XM_040867898.1"/>
</dbReference>
<organism evidence="2 3">
    <name type="scientific">Protomyces lactucae-debilis</name>
    <dbReference type="NCBI Taxonomy" id="2754530"/>
    <lineage>
        <taxon>Eukaryota</taxon>
        <taxon>Fungi</taxon>
        <taxon>Dikarya</taxon>
        <taxon>Ascomycota</taxon>
        <taxon>Taphrinomycotina</taxon>
        <taxon>Taphrinomycetes</taxon>
        <taxon>Taphrinales</taxon>
        <taxon>Protomycetaceae</taxon>
        <taxon>Protomyces</taxon>
    </lineage>
</organism>
<dbReference type="GO" id="GO:0016740">
    <property type="term" value="F:transferase activity"/>
    <property type="evidence" value="ECO:0007669"/>
    <property type="project" value="UniProtKB-KW"/>
</dbReference>
<proteinExistence type="predicted"/>
<evidence type="ECO:0000313" key="2">
    <source>
        <dbReference type="EMBL" id="ORY80527.1"/>
    </source>
</evidence>
<accession>A0A1Y2FA73</accession>
<gene>
    <name evidence="2" type="ORF">BCR37DRAFT_349100</name>
</gene>
<feature type="compositionally biased region" description="Basic and acidic residues" evidence="1">
    <location>
        <begin position="373"/>
        <end position="397"/>
    </location>
</feature>
<dbReference type="Proteomes" id="UP000193685">
    <property type="component" value="Unassembled WGS sequence"/>
</dbReference>
<dbReference type="PANTHER" id="PTHR11183">
    <property type="entry name" value="GLYCOGENIN SUBFAMILY MEMBER"/>
    <property type="match status" value="1"/>
</dbReference>
<reference evidence="2 3" key="1">
    <citation type="submission" date="2016-07" db="EMBL/GenBank/DDBJ databases">
        <title>Pervasive Adenine N6-methylation of Active Genes in Fungi.</title>
        <authorList>
            <consortium name="DOE Joint Genome Institute"/>
            <person name="Mondo S.J."/>
            <person name="Dannebaum R.O."/>
            <person name="Kuo R.C."/>
            <person name="Labutti K."/>
            <person name="Haridas S."/>
            <person name="Kuo A."/>
            <person name="Salamov A."/>
            <person name="Ahrendt S.R."/>
            <person name="Lipzen A."/>
            <person name="Sullivan W."/>
            <person name="Andreopoulos W.B."/>
            <person name="Clum A."/>
            <person name="Lindquist E."/>
            <person name="Daum C."/>
            <person name="Ramamoorthy G.K."/>
            <person name="Gryganskyi A."/>
            <person name="Culley D."/>
            <person name="Magnuson J.K."/>
            <person name="James T.Y."/>
            <person name="O'Malley M.A."/>
            <person name="Stajich J.E."/>
            <person name="Spatafora J.W."/>
            <person name="Visel A."/>
            <person name="Grigoriev I.V."/>
        </authorList>
    </citation>
    <scope>NUCLEOTIDE SEQUENCE [LARGE SCALE GENOMIC DNA]</scope>
    <source>
        <strain evidence="2 3">12-1054</strain>
    </source>
</reference>
<feature type="region of interest" description="Disordered" evidence="1">
    <location>
        <begin position="373"/>
        <end position="433"/>
    </location>
</feature>
<dbReference type="OMA" id="AFLNWQF"/>
<evidence type="ECO:0000313" key="3">
    <source>
        <dbReference type="Proteomes" id="UP000193685"/>
    </source>
</evidence>
<dbReference type="AlphaFoldDB" id="A0A1Y2FA73"/>
<dbReference type="STRING" id="56484.A0A1Y2FA73"/>
<dbReference type="GeneID" id="63784497"/>
<protein>
    <submittedName>
        <fullName evidence="2">Nucleotide-diphospho-sugar transferase</fullName>
    </submittedName>
</protein>
<name>A0A1Y2FA73_PROLT</name>
<dbReference type="OrthoDB" id="2014201at2759"/>
<keyword evidence="3" id="KW-1185">Reference proteome</keyword>
<keyword evidence="2" id="KW-0808">Transferase</keyword>
<dbReference type="SUPFAM" id="SSF53448">
    <property type="entry name" value="Nucleotide-diphospho-sugar transferases"/>
    <property type="match status" value="1"/>
</dbReference>
<dbReference type="EMBL" id="MCFI01000013">
    <property type="protein sequence ID" value="ORY80527.1"/>
    <property type="molecule type" value="Genomic_DNA"/>
</dbReference>
<comment type="caution">
    <text evidence="2">The sequence shown here is derived from an EMBL/GenBank/DDBJ whole genome shotgun (WGS) entry which is preliminary data.</text>
</comment>
<feature type="non-terminal residue" evidence="2">
    <location>
        <position position="1"/>
    </location>
</feature>
<feature type="compositionally biased region" description="Low complexity" evidence="1">
    <location>
        <begin position="399"/>
        <end position="412"/>
    </location>
</feature>
<dbReference type="Gene3D" id="3.90.550.10">
    <property type="entry name" value="Spore Coat Polysaccharide Biosynthesis Protein SpsA, Chain A"/>
    <property type="match status" value="1"/>
</dbReference>
<sequence>ANCSSDPWRLLLEAHPALGKIREYRMPTLGDPLPIIDFTDYKDLPHAHGQASERFTFATYLCNHDPNIRHPYFAAVQSLVWRILWSPWSTKKYPMTVLVCPITPHIVRDILRGQGAIVEELPFLDGPEVRLNVGRWQDMYSKLSIWNLTSWDKIAFMDVDALPIKNIDDIFDVPTQVCNKTRMNSDDYQLYQNHPSEAEEFCNYLFAGVEWPDYFLGRHELNAGFLLLKPNRLMYERLLIARYQTDKYAVAHLEQGLLASDEVGFGQKSPFPMHRLSRAYNVGLGVYYDKELVSRAKVLHEKIWNRAMMRYNELYHDRWDVDWMAMCRFYDSPAFDTSRKLGFLRLNMLDQNTQFGGVVYPEFLDDRERAEHLEKTERDRQEAQEKASADEARDRLALSKATQPATSTQSSSNEPVTDAAIEIANESQSDHSE</sequence>
<dbReference type="InterPro" id="IPR050587">
    <property type="entry name" value="GNT1/Glycosyltrans_8"/>
</dbReference>